<dbReference type="EMBL" id="JQAN02000006">
    <property type="protein sequence ID" value="PPD59030.1"/>
    <property type="molecule type" value="Genomic_DNA"/>
</dbReference>
<feature type="region of interest" description="Disordered" evidence="1">
    <location>
        <begin position="217"/>
        <end position="263"/>
    </location>
</feature>
<comment type="caution">
    <text evidence="2">The sequence shown here is derived from an EMBL/GenBank/DDBJ whole genome shotgun (WGS) entry which is preliminary data.</text>
</comment>
<evidence type="ECO:0000313" key="2">
    <source>
        <dbReference type="EMBL" id="PPD59030.1"/>
    </source>
</evidence>
<feature type="compositionally biased region" description="Polar residues" evidence="1">
    <location>
        <begin position="217"/>
        <end position="235"/>
    </location>
</feature>
<evidence type="ECO:0000313" key="3">
    <source>
        <dbReference type="Proteomes" id="UP000235653"/>
    </source>
</evidence>
<protein>
    <submittedName>
        <fullName evidence="2">Uncharacterized protein</fullName>
    </submittedName>
</protein>
<organism evidence="2 3">
    <name type="scientific">Dehalogenimonas etheniformans</name>
    <dbReference type="NCBI Taxonomy" id="1536648"/>
    <lineage>
        <taxon>Bacteria</taxon>
        <taxon>Bacillati</taxon>
        <taxon>Chloroflexota</taxon>
        <taxon>Dehalococcoidia</taxon>
        <taxon>Dehalococcoidales</taxon>
        <taxon>Dehalococcoidaceae</taxon>
        <taxon>Dehalogenimonas</taxon>
    </lineage>
</organism>
<name>A0A2P5P9S1_9CHLR</name>
<sequence>MFPITACQEFDRSLAPIQSVSFDISEADPLADVTVNIEYGLPDGCYSFDKTKTVEITGGFDIGVWIKRPVNSQACTAVYTIESTMVDLGKRFSPGNTYAIRINGEDHSITIPKKGTSPDTIIKPAIISKVEIRIAESYPPQVFIDIRGLLTDSCTTLNGVDTKRQGNVIDITVTTQRPKDAVCAQVVSYFSTTVPLGSDFAADQTYTLRVNGQAQQFNLSGNPNQTLRPTQTATPPITKPPSSAVPPESVLPPTTFPSPGRTG</sequence>
<reference evidence="2 3" key="1">
    <citation type="journal article" date="2017" name="ISME J.">
        <title>Grape pomace compost harbors organohalide-respiring Dehalogenimonas species with novel reductive dehalogenase genes.</title>
        <authorList>
            <person name="Yang Y."/>
            <person name="Higgins S.A."/>
            <person name="Yan J."/>
            <person name="Simsir B."/>
            <person name="Chourey K."/>
            <person name="Iyer R."/>
            <person name="Hettich R.L."/>
            <person name="Baldwin B."/>
            <person name="Ogles D.M."/>
            <person name="Loffler F.E."/>
        </authorList>
    </citation>
    <scope>NUCLEOTIDE SEQUENCE [LARGE SCALE GENOMIC DNA]</scope>
    <source>
        <strain evidence="2 3">GP</strain>
    </source>
</reference>
<gene>
    <name evidence="2" type="ORF">JP09_004005</name>
</gene>
<accession>A0A2P5P9S1</accession>
<dbReference type="Proteomes" id="UP000235653">
    <property type="component" value="Unassembled WGS sequence"/>
</dbReference>
<keyword evidence="3" id="KW-1185">Reference proteome</keyword>
<proteinExistence type="predicted"/>
<evidence type="ECO:0000256" key="1">
    <source>
        <dbReference type="SAM" id="MobiDB-lite"/>
    </source>
</evidence>
<dbReference type="AlphaFoldDB" id="A0A2P5P9S1"/>